<feature type="non-terminal residue" evidence="3">
    <location>
        <position position="342"/>
    </location>
</feature>
<feature type="region of interest" description="Disordered" evidence="1">
    <location>
        <begin position="320"/>
        <end position="342"/>
    </location>
</feature>
<dbReference type="InterPro" id="IPR041898">
    <property type="entry name" value="MAGE_WH1"/>
</dbReference>
<evidence type="ECO:0000313" key="4">
    <source>
        <dbReference type="Proteomes" id="UP001314169"/>
    </source>
</evidence>
<feature type="compositionally biased region" description="Polar residues" evidence="1">
    <location>
        <begin position="333"/>
        <end position="342"/>
    </location>
</feature>
<feature type="compositionally biased region" description="Basic and acidic residues" evidence="1">
    <location>
        <begin position="1"/>
        <end position="18"/>
    </location>
</feature>
<accession>A0ABP0AI20</accession>
<gene>
    <name evidence="3" type="ORF">MPIPNATIZW_LOCUS18471</name>
</gene>
<feature type="compositionally biased region" description="Low complexity" evidence="1">
    <location>
        <begin position="86"/>
        <end position="95"/>
    </location>
</feature>
<dbReference type="Proteomes" id="UP001314169">
    <property type="component" value="Chromosome X"/>
</dbReference>
<dbReference type="SMART" id="SM01373">
    <property type="entry name" value="MAGE"/>
    <property type="match status" value="1"/>
</dbReference>
<sequence>MSHDQKSKSYNLKEDLQAPREAQGLVGLQAPIVEEEETTSTNTPSSPLSSLTPGTPEELSATGILNLFQSLQSSCSSSTADTVTLSSKSNEGSSSQEEDPSTSQTPLNPESLFTEALQNKVYDLVQYLSIKYATKEPITMAEMLESVIREHKDHFPVIFTKACKCLEIIFGIEVKEVDPISHSYVLVKLLDLTYDGMLSDDQGMPKTGLLILILGIIFMEGNQTSEERILEMMNMIGVTVGKNNFIFGEPRKLITEDLVQEKYLKCQQVPNSDPPRYEFLWGPRAHAETTKMKVLKSLAKIIGTDPTSLTNWYEEALRNEREEAQAEVALDDTTANESSSDD</sequence>
<name>A0ABP0AI20_PIPNA</name>
<protein>
    <recommendedName>
        <fullName evidence="2">MAGE domain-containing protein</fullName>
    </recommendedName>
</protein>
<dbReference type="InterPro" id="IPR037445">
    <property type="entry name" value="MAGE"/>
</dbReference>
<feature type="domain" description="MAGE" evidence="2">
    <location>
        <begin position="117"/>
        <end position="316"/>
    </location>
</feature>
<proteinExistence type="predicted"/>
<dbReference type="PANTHER" id="PTHR11736">
    <property type="entry name" value="MELANOMA-ASSOCIATED ANTIGEN MAGE ANTIGEN"/>
    <property type="match status" value="1"/>
</dbReference>
<dbReference type="InterPro" id="IPR002190">
    <property type="entry name" value="MHD_dom"/>
</dbReference>
<evidence type="ECO:0000313" key="3">
    <source>
        <dbReference type="EMBL" id="CAK6450165.1"/>
    </source>
</evidence>
<evidence type="ECO:0000259" key="2">
    <source>
        <dbReference type="PROSITE" id="PS50838"/>
    </source>
</evidence>
<dbReference type="InterPro" id="IPR021072">
    <property type="entry name" value="MAGE_N"/>
</dbReference>
<keyword evidence="4" id="KW-1185">Reference proteome</keyword>
<evidence type="ECO:0000256" key="1">
    <source>
        <dbReference type="SAM" id="MobiDB-lite"/>
    </source>
</evidence>
<dbReference type="Gene3D" id="1.10.10.1200">
    <property type="entry name" value="MAGE homology domain, winged helix WH1 motif"/>
    <property type="match status" value="1"/>
</dbReference>
<feature type="region of interest" description="Disordered" evidence="1">
    <location>
        <begin position="1"/>
        <end position="59"/>
    </location>
</feature>
<dbReference type="EMBL" id="OY882879">
    <property type="protein sequence ID" value="CAK6450165.1"/>
    <property type="molecule type" value="Genomic_DNA"/>
</dbReference>
<organism evidence="3 4">
    <name type="scientific">Pipistrellus nathusii</name>
    <name type="common">Nathusius' pipistrelle</name>
    <dbReference type="NCBI Taxonomy" id="59473"/>
    <lineage>
        <taxon>Eukaryota</taxon>
        <taxon>Metazoa</taxon>
        <taxon>Chordata</taxon>
        <taxon>Craniata</taxon>
        <taxon>Vertebrata</taxon>
        <taxon>Euteleostomi</taxon>
        <taxon>Mammalia</taxon>
        <taxon>Eutheria</taxon>
        <taxon>Laurasiatheria</taxon>
        <taxon>Chiroptera</taxon>
        <taxon>Yangochiroptera</taxon>
        <taxon>Vespertilionidae</taxon>
        <taxon>Pipistrellus</taxon>
    </lineage>
</organism>
<dbReference type="PROSITE" id="PS50838">
    <property type="entry name" value="MAGE"/>
    <property type="match status" value="1"/>
</dbReference>
<feature type="compositionally biased region" description="Low complexity" evidence="1">
    <location>
        <begin position="39"/>
        <end position="57"/>
    </location>
</feature>
<dbReference type="Gene3D" id="1.10.10.1210">
    <property type="entry name" value="MAGE homology domain, winged helix WH2 motif"/>
    <property type="match status" value="1"/>
</dbReference>
<dbReference type="PANTHER" id="PTHR11736:SF85">
    <property type="entry name" value="MAGE DOMAIN-CONTAINING PROTEIN MAGEA13P-RELATED"/>
    <property type="match status" value="1"/>
</dbReference>
<feature type="region of interest" description="Disordered" evidence="1">
    <location>
        <begin position="81"/>
        <end position="108"/>
    </location>
</feature>
<reference evidence="3" key="1">
    <citation type="submission" date="2023-12" db="EMBL/GenBank/DDBJ databases">
        <authorList>
            <person name="Brown T."/>
        </authorList>
    </citation>
    <scope>NUCLEOTIDE SEQUENCE</scope>
</reference>
<dbReference type="InterPro" id="IPR041899">
    <property type="entry name" value="MAGE_WH2"/>
</dbReference>
<dbReference type="Pfam" id="PF12440">
    <property type="entry name" value="MAGE_N"/>
    <property type="match status" value="1"/>
</dbReference>
<dbReference type="Pfam" id="PF01454">
    <property type="entry name" value="MAGE"/>
    <property type="match status" value="1"/>
</dbReference>
<feature type="non-terminal residue" evidence="3">
    <location>
        <position position="1"/>
    </location>
</feature>
<dbReference type="SMART" id="SM01392">
    <property type="entry name" value="MAGE_N"/>
    <property type="match status" value="1"/>
</dbReference>